<dbReference type="RefSeq" id="WP_345350043.1">
    <property type="nucleotide sequence ID" value="NZ_BAABFB010000066.1"/>
</dbReference>
<dbReference type="InterPro" id="IPR013096">
    <property type="entry name" value="Cupin_2"/>
</dbReference>
<dbReference type="SUPFAM" id="SSF51182">
    <property type="entry name" value="RmlC-like cupins"/>
    <property type="match status" value="1"/>
</dbReference>
<reference evidence="4" key="1">
    <citation type="journal article" date="2019" name="Int. J. Syst. Evol. Microbiol.">
        <title>The Global Catalogue of Microorganisms (GCM) 10K type strain sequencing project: providing services to taxonomists for standard genome sequencing and annotation.</title>
        <authorList>
            <consortium name="The Broad Institute Genomics Platform"/>
            <consortium name="The Broad Institute Genome Sequencing Center for Infectious Disease"/>
            <person name="Wu L."/>
            <person name="Ma J."/>
        </authorList>
    </citation>
    <scope>NUCLEOTIDE SEQUENCE [LARGE SCALE GENOMIC DNA]</scope>
    <source>
        <strain evidence="4">JCM 32206</strain>
    </source>
</reference>
<dbReference type="InterPro" id="IPR014710">
    <property type="entry name" value="RmlC-like_jellyroll"/>
</dbReference>
<comment type="caution">
    <text evidence="3">The sequence shown here is derived from an EMBL/GenBank/DDBJ whole genome shotgun (WGS) entry which is preliminary data.</text>
</comment>
<feature type="signal peptide" evidence="1">
    <location>
        <begin position="1"/>
        <end position="27"/>
    </location>
</feature>
<gene>
    <name evidence="3" type="ORF">GCM10023094_43170</name>
</gene>
<dbReference type="Gene3D" id="2.60.120.10">
    <property type="entry name" value="Jelly Rolls"/>
    <property type="match status" value="1"/>
</dbReference>
<dbReference type="InterPro" id="IPR011051">
    <property type="entry name" value="RmlC_Cupin_sf"/>
</dbReference>
<feature type="chain" id="PRO_5047243357" evidence="1">
    <location>
        <begin position="28"/>
        <end position="153"/>
    </location>
</feature>
<protein>
    <submittedName>
        <fullName evidence="3">Cupin domain-containing protein</fullName>
    </submittedName>
</protein>
<evidence type="ECO:0000259" key="2">
    <source>
        <dbReference type="Pfam" id="PF07883"/>
    </source>
</evidence>
<dbReference type="Pfam" id="PF07883">
    <property type="entry name" value="Cupin_2"/>
    <property type="match status" value="1"/>
</dbReference>
<evidence type="ECO:0000256" key="1">
    <source>
        <dbReference type="SAM" id="SignalP"/>
    </source>
</evidence>
<dbReference type="Proteomes" id="UP001501183">
    <property type="component" value="Unassembled WGS sequence"/>
</dbReference>
<proteinExistence type="predicted"/>
<keyword evidence="4" id="KW-1185">Reference proteome</keyword>
<dbReference type="EMBL" id="BAABFB010000066">
    <property type="protein sequence ID" value="GAA4486533.1"/>
    <property type="molecule type" value="Genomic_DNA"/>
</dbReference>
<organism evidence="3 4">
    <name type="scientific">Rhodococcus olei</name>
    <dbReference type="NCBI Taxonomy" id="2161675"/>
    <lineage>
        <taxon>Bacteria</taxon>
        <taxon>Bacillati</taxon>
        <taxon>Actinomycetota</taxon>
        <taxon>Actinomycetes</taxon>
        <taxon>Mycobacteriales</taxon>
        <taxon>Nocardiaceae</taxon>
        <taxon>Rhodococcus</taxon>
    </lineage>
</organism>
<name>A0ABP8PH56_9NOCA</name>
<evidence type="ECO:0000313" key="3">
    <source>
        <dbReference type="EMBL" id="GAA4486533.1"/>
    </source>
</evidence>
<evidence type="ECO:0000313" key="4">
    <source>
        <dbReference type="Proteomes" id="UP001501183"/>
    </source>
</evidence>
<sequence length="153" mass="15290">MRTVTTLSQLAAVTAVCALGTAAPALATPSSGVSVQTLTQFDVPGALLPTPPGHPPTTGTVEVAVRRLEIAPGGTTGWHSHAGHVDGMVVSGTLTRVMADCTRVTSPAGSTVAETPDADHVGLNTGTTPVVVMLVTMLPKGAPLLTDAPAHCP</sequence>
<keyword evidence="1" id="KW-0732">Signal</keyword>
<accession>A0ABP8PH56</accession>
<feature type="domain" description="Cupin type-2" evidence="2">
    <location>
        <begin position="68"/>
        <end position="135"/>
    </location>
</feature>